<proteinExistence type="predicted"/>
<organism evidence="2 3">
    <name type="scientific">Blattamonas nauphoetae</name>
    <dbReference type="NCBI Taxonomy" id="2049346"/>
    <lineage>
        <taxon>Eukaryota</taxon>
        <taxon>Metamonada</taxon>
        <taxon>Preaxostyla</taxon>
        <taxon>Oxymonadida</taxon>
        <taxon>Blattamonas</taxon>
    </lineage>
</organism>
<gene>
    <name evidence="2" type="ORF">BLNAU_19334</name>
</gene>
<reference evidence="2 3" key="1">
    <citation type="journal article" date="2022" name="bioRxiv">
        <title>Genomics of Preaxostyla Flagellates Illuminates Evolutionary Transitions and the Path Towards Mitochondrial Loss.</title>
        <authorList>
            <person name="Novak L.V.F."/>
            <person name="Treitli S.C."/>
            <person name="Pyrih J."/>
            <person name="Halakuc P."/>
            <person name="Pipaliya S.V."/>
            <person name="Vacek V."/>
            <person name="Brzon O."/>
            <person name="Soukal P."/>
            <person name="Eme L."/>
            <person name="Dacks J.B."/>
            <person name="Karnkowska A."/>
            <person name="Elias M."/>
            <person name="Hampl V."/>
        </authorList>
    </citation>
    <scope>NUCLEOTIDE SEQUENCE [LARGE SCALE GENOMIC DNA]</scope>
    <source>
        <strain evidence="2">NAU3</strain>
        <tissue evidence="2">Gut</tissue>
    </source>
</reference>
<name>A0ABQ9X1R0_9EUKA</name>
<accession>A0ABQ9X1R0</accession>
<evidence type="ECO:0000313" key="2">
    <source>
        <dbReference type="EMBL" id="KAK2945721.1"/>
    </source>
</evidence>
<protein>
    <submittedName>
        <fullName evidence="2">Uncharacterized protein</fullName>
    </submittedName>
</protein>
<evidence type="ECO:0000256" key="1">
    <source>
        <dbReference type="SAM" id="MobiDB-lite"/>
    </source>
</evidence>
<dbReference type="Proteomes" id="UP001281761">
    <property type="component" value="Unassembled WGS sequence"/>
</dbReference>
<evidence type="ECO:0000313" key="3">
    <source>
        <dbReference type="Proteomes" id="UP001281761"/>
    </source>
</evidence>
<comment type="caution">
    <text evidence="2">The sequence shown here is derived from an EMBL/GenBank/DDBJ whole genome shotgun (WGS) entry which is preliminary data.</text>
</comment>
<feature type="region of interest" description="Disordered" evidence="1">
    <location>
        <begin position="208"/>
        <end position="237"/>
    </location>
</feature>
<keyword evidence="3" id="KW-1185">Reference proteome</keyword>
<dbReference type="EMBL" id="JARBJD010000249">
    <property type="protein sequence ID" value="KAK2945721.1"/>
    <property type="molecule type" value="Genomic_DNA"/>
</dbReference>
<feature type="compositionally biased region" description="Polar residues" evidence="1">
    <location>
        <begin position="208"/>
        <end position="224"/>
    </location>
</feature>
<sequence length="237" mass="26236">MQYAGFIKLRMNQVEARRNKQTINTALFAEGLPDIFLEMFLSQICGDSKQLRPLMLKNLLVLATESDWALSTILGVEYINPLEEYCSKTQPCDVPIALPKLLIVIGIPYPSNRRLCVVVDFHSSIVFNPRRPPQNKVILARLCFSPHLEVSKTALNALKSQSRSELSVVIFLQKHKVPSVSTESSSEHVPFAGRLCGRLAEHVSEIRSLSTESSPSDATVSALSATPPEDSPCLTTM</sequence>